<keyword evidence="3" id="KW-1185">Reference proteome</keyword>
<protein>
    <submittedName>
        <fullName evidence="2">Secondary thiamine-phosphate synthase enzyme YjbQ</fullName>
    </submittedName>
</protein>
<dbReference type="EMBL" id="JAKRVX010000001">
    <property type="protein sequence ID" value="MCL9815898.1"/>
    <property type="molecule type" value="Genomic_DNA"/>
</dbReference>
<dbReference type="PANTHER" id="PTHR30615:SF8">
    <property type="entry name" value="UPF0047 PROTEIN C4A8.02C"/>
    <property type="match status" value="1"/>
</dbReference>
<gene>
    <name evidence="2" type="ORF">AArcSt2_02975</name>
</gene>
<dbReference type="AlphaFoldDB" id="A0AAE3FVT9"/>
<accession>A0AAE3FVT9</accession>
<name>A0AAE3FVT9_9EURY</name>
<dbReference type="SUPFAM" id="SSF111038">
    <property type="entry name" value="YjbQ-like"/>
    <property type="match status" value="1"/>
</dbReference>
<dbReference type="RefSeq" id="WP_174652579.1">
    <property type="nucleotide sequence ID" value="NZ_JAKRVX010000001.1"/>
</dbReference>
<dbReference type="PANTHER" id="PTHR30615">
    <property type="entry name" value="UNCHARACTERIZED PROTEIN YJBQ-RELATED"/>
    <property type="match status" value="1"/>
</dbReference>
<organism evidence="2 3">
    <name type="scientific">Natronocalculus amylovorans</name>
    <dbReference type="NCBI Taxonomy" id="2917812"/>
    <lineage>
        <taxon>Archaea</taxon>
        <taxon>Methanobacteriati</taxon>
        <taxon>Methanobacteriota</taxon>
        <taxon>Stenosarchaea group</taxon>
        <taxon>Halobacteria</taxon>
        <taxon>Halobacteriales</taxon>
        <taxon>Haloferacaceae</taxon>
        <taxon>Natronocalculus</taxon>
    </lineage>
</organism>
<reference evidence="2" key="2">
    <citation type="submission" date="2022-02" db="EMBL/GenBank/DDBJ databases">
        <authorList>
            <person name="Elcheninov A.G."/>
            <person name="Sorokin D.Y."/>
            <person name="Kublanov I.V."/>
        </authorList>
    </citation>
    <scope>NUCLEOTIDE SEQUENCE</scope>
    <source>
        <strain evidence="2">AArc-St2</strain>
    </source>
</reference>
<comment type="similarity">
    <text evidence="1">Belongs to the UPF0047 family.</text>
</comment>
<evidence type="ECO:0000313" key="2">
    <source>
        <dbReference type="EMBL" id="MCL9815898.1"/>
    </source>
</evidence>
<dbReference type="Proteomes" id="UP001203207">
    <property type="component" value="Unassembled WGS sequence"/>
</dbReference>
<evidence type="ECO:0000313" key="3">
    <source>
        <dbReference type="Proteomes" id="UP001203207"/>
    </source>
</evidence>
<sequence length="126" mass="14189">MQFTVQTTDRTEVIDVTDHVENTLPEQHTGLCTIFVRHTTAALIINESEHRLLRDLTRAIEQLIPADGWEHDELDGNADAHIRTMLLSQSATVPVTNGSLDFGRWQSVLFVECDGPRTRSIDVSLH</sequence>
<comment type="caution">
    <text evidence="2">The sequence shown here is derived from an EMBL/GenBank/DDBJ whole genome shotgun (WGS) entry which is preliminary data.</text>
</comment>
<dbReference type="Pfam" id="PF01894">
    <property type="entry name" value="YjbQ"/>
    <property type="match status" value="1"/>
</dbReference>
<evidence type="ECO:0000256" key="1">
    <source>
        <dbReference type="ARBA" id="ARBA00005534"/>
    </source>
</evidence>
<reference evidence="2" key="1">
    <citation type="journal article" date="2022" name="Syst. Appl. Microbiol.">
        <title>Natronocalculus amylovorans gen. nov., sp. nov., and Natranaeroarchaeum aerophilus sp. nov., dominant culturable amylolytic natronoarchaea from hypersaline soda lakes in southwestern Siberia.</title>
        <authorList>
            <person name="Sorokin D.Y."/>
            <person name="Elcheninov A.G."/>
            <person name="Khizhniak T.V."/>
            <person name="Koenen M."/>
            <person name="Bale N.J."/>
            <person name="Damste J.S.S."/>
            <person name="Kublanov I.V."/>
        </authorList>
    </citation>
    <scope>NUCLEOTIDE SEQUENCE</scope>
    <source>
        <strain evidence="2">AArc-St2</strain>
    </source>
</reference>
<dbReference type="PIRSF" id="PIRSF004681">
    <property type="entry name" value="UCP004681"/>
    <property type="match status" value="1"/>
</dbReference>
<proteinExistence type="inferred from homology"/>
<dbReference type="InterPro" id="IPR001602">
    <property type="entry name" value="UPF0047_YjbQ-like"/>
</dbReference>
<dbReference type="Gene3D" id="2.60.120.460">
    <property type="entry name" value="YjbQ-like"/>
    <property type="match status" value="1"/>
</dbReference>
<dbReference type="InterPro" id="IPR035917">
    <property type="entry name" value="YjbQ-like_sf"/>
</dbReference>
<dbReference type="NCBIfam" id="TIGR00149">
    <property type="entry name" value="TIGR00149_YjbQ"/>
    <property type="match status" value="1"/>
</dbReference>